<organism evidence="3 4">
    <name type="scientific">Dankookia rubra</name>
    <dbReference type="NCBI Taxonomy" id="1442381"/>
    <lineage>
        <taxon>Bacteria</taxon>
        <taxon>Pseudomonadati</taxon>
        <taxon>Pseudomonadota</taxon>
        <taxon>Alphaproteobacteria</taxon>
        <taxon>Acetobacterales</taxon>
        <taxon>Roseomonadaceae</taxon>
        <taxon>Dankookia</taxon>
    </lineage>
</organism>
<dbReference type="AlphaFoldDB" id="A0A4R5QHW9"/>
<dbReference type="RefSeq" id="WP_133288882.1">
    <property type="nucleotide sequence ID" value="NZ_SMSJ01000012.1"/>
</dbReference>
<feature type="region of interest" description="Disordered" evidence="1">
    <location>
        <begin position="642"/>
        <end position="717"/>
    </location>
</feature>
<feature type="compositionally biased region" description="Low complexity" evidence="1">
    <location>
        <begin position="645"/>
        <end position="654"/>
    </location>
</feature>
<name>A0A4R5QHW9_9PROT</name>
<protein>
    <recommendedName>
        <fullName evidence="2">Toprim domain-containing protein</fullName>
    </recommendedName>
</protein>
<keyword evidence="4" id="KW-1185">Reference proteome</keyword>
<gene>
    <name evidence="3" type="ORF">E2C06_12225</name>
</gene>
<evidence type="ECO:0000313" key="4">
    <source>
        <dbReference type="Proteomes" id="UP000295096"/>
    </source>
</evidence>
<feature type="region of interest" description="Disordered" evidence="1">
    <location>
        <begin position="472"/>
        <end position="496"/>
    </location>
</feature>
<evidence type="ECO:0000259" key="2">
    <source>
        <dbReference type="Pfam" id="PF13362"/>
    </source>
</evidence>
<reference evidence="3 4" key="1">
    <citation type="journal article" date="2016" name="J. Microbiol.">
        <title>Dankookia rubra gen. nov., sp. nov., an alphaproteobacterium isolated from sediment of a shallow stream.</title>
        <authorList>
            <person name="Kim W.H."/>
            <person name="Kim D.H."/>
            <person name="Kang K."/>
            <person name="Ahn T.Y."/>
        </authorList>
    </citation>
    <scope>NUCLEOTIDE SEQUENCE [LARGE SCALE GENOMIC DNA]</scope>
    <source>
        <strain evidence="3 4">JCM30602</strain>
    </source>
</reference>
<accession>A0A4R5QHW9</accession>
<sequence length="939" mass="99353">MPDGTPYRGRGKSDAAADRALRQREELEQIQEGLRRSAGDLACRLIGTTGRRAGNDLRFGDTGKLRVTVAGRMIGRWHDYGSGNHGDMLKLIREHQGLSFVAALDYARGYLGMPQPDYARPMSNDERKAIAEQLQAKERERAEIDAAEQRRIEAGYVRVAATAQQLWDNHADRPAPADHPYITKKGIDPEGLRVTQKGTLLVPVRDAGGALQTLQRIWPDGSKRGLFGGRMRGGRLILGEVAPDQPVLFCEGVATGKSLQRSTGLPVVVCFSAGNLRGVMREWREQNPGQVMVTAGDNDHHKERLDPPKANVGALTAERMRVEIGAVPALPPFTAPDPGTDWNDFEQSSGSAAVRRQIDGAITAARAAKQEQSMDGDTTLAPVAESAATPGDPRRVLVEATALEGIVTLGMDPRAAVTAAQGFVQGLTDNQVKLTLDAGPTRGWIMRADGSLDPAATAAAIKAKQAAAKAEPAAPKAEAGAASPVSASPSSAAPADPLRGMVAQMAAQAGKLQQQAPDLAKTLTSLDASLSSPDALRHEGLRTRIAWAIMDYERTTGTKLALPEDLRREMEERMVSYPGLGNPRAQALLRETAAMSSVDLVRQVRRVVCKIAKARDQDTPEVADQLQTLDTQIRVLSGAVASEKPTAAPVSATPATPPPATKAAPAVEGSSTVAASPGPGVQAEVRTDAEGKQDGGTKAGAVKPPTQEAASQTGGARKSLANHLLSRAKPAPSDGHPPWERITSGLAERLERMEESIADRRAARVVADAESAGRAAMTAVESFVSGLGRHLLERVQTAAAREAGGGLNSVIKEMRQGGKHADLRTEFDEALRTPAFARSYDQAVKAIGRYAEARQAQMQEFGRRGIDPAKAAAFERIDASLGEDAARIPGREGGKSALQELATKAAEVFMAAVDKVRSLANGAVSANRATASPSPSPSP</sequence>
<dbReference type="Proteomes" id="UP000295096">
    <property type="component" value="Unassembled WGS sequence"/>
</dbReference>
<dbReference type="OrthoDB" id="9811157at2"/>
<dbReference type="SUPFAM" id="SSF57783">
    <property type="entry name" value="Zinc beta-ribbon"/>
    <property type="match status" value="1"/>
</dbReference>
<dbReference type="InterPro" id="IPR006171">
    <property type="entry name" value="TOPRIM_dom"/>
</dbReference>
<proteinExistence type="predicted"/>
<feature type="domain" description="Toprim" evidence="2">
    <location>
        <begin position="249"/>
        <end position="351"/>
    </location>
</feature>
<evidence type="ECO:0000313" key="3">
    <source>
        <dbReference type="EMBL" id="TDH62368.1"/>
    </source>
</evidence>
<dbReference type="Pfam" id="PF13362">
    <property type="entry name" value="Toprim_3"/>
    <property type="match status" value="1"/>
</dbReference>
<comment type="caution">
    <text evidence="3">The sequence shown here is derived from an EMBL/GenBank/DDBJ whole genome shotgun (WGS) entry which is preliminary data.</text>
</comment>
<feature type="compositionally biased region" description="Basic and acidic residues" evidence="1">
    <location>
        <begin position="685"/>
        <end position="695"/>
    </location>
</feature>
<evidence type="ECO:0000256" key="1">
    <source>
        <dbReference type="SAM" id="MobiDB-lite"/>
    </source>
</evidence>
<dbReference type="EMBL" id="SMSJ01000012">
    <property type="protein sequence ID" value="TDH62368.1"/>
    <property type="molecule type" value="Genomic_DNA"/>
</dbReference>